<keyword evidence="4" id="KW-0808">Transferase</keyword>
<dbReference type="OrthoDB" id="40902at2759"/>
<evidence type="ECO:0000256" key="13">
    <source>
        <dbReference type="ARBA" id="ARBA00048679"/>
    </source>
</evidence>
<accession>A0A9N8HF92</accession>
<name>A0A9N8HF92_9STRA</name>
<keyword evidence="9" id="KW-0106">Calcium</keyword>
<dbReference type="GO" id="GO:0005509">
    <property type="term" value="F:calcium ion binding"/>
    <property type="evidence" value="ECO:0007669"/>
    <property type="project" value="InterPro"/>
</dbReference>
<sequence>MDASIKFQAKDFITSRRLGEKSGLWEHYRLGRFLGEGAYGAVHSCIHLETGAERACKIMEKTLDNDEITEEALKEYHILKEMDHPNMMSCYEVLEDDTAFYIITDLCEGGDLLDELEKYDGGALPEDDVVVLMGHLLSCINYMHQHGLAHRDLKLENVLLHDSDYDTMKVIDFGLAARFDSDTRFNDIVGTAYYLAPETLDHSSGPKVDCWSAGIIAYMLLGGYAPFDGEDDREVLQSVVSGCLQFNEEVWDDVSEEAIDFIAKLLEKDEEKRVTAEEALQHPWLKSHRRSALARNHNRRASTRASLVDLQKFQSQGCILKQATCAMMASQFQHSEEVKDISRAFQTLDQTGCGKLTKADLQACLAVMLEDDPDASEHIDVDGLFEQVNFSGTNTIMYSEFVGACLLQKKVLDDVKLQQVFQTYDKEEKGYITRRDLKEALSRNCLISDRTIDKIMRQTDKSGHGHIYFEDFRAKMLGHSVSLPPKIGSTDCDQHHRFRLQAPQRTRAPVQIHAKGA</sequence>
<dbReference type="PROSITE" id="PS00108">
    <property type="entry name" value="PROTEIN_KINASE_ST"/>
    <property type="match status" value="1"/>
</dbReference>
<dbReference type="GO" id="GO:0004674">
    <property type="term" value="F:protein serine/threonine kinase activity"/>
    <property type="evidence" value="ECO:0007669"/>
    <property type="project" value="UniProtKB-KW"/>
</dbReference>
<dbReference type="InterPro" id="IPR002048">
    <property type="entry name" value="EF_hand_dom"/>
</dbReference>
<dbReference type="InterPro" id="IPR011992">
    <property type="entry name" value="EF-hand-dom_pair"/>
</dbReference>
<dbReference type="EMBL" id="CAICTM010000337">
    <property type="protein sequence ID" value="CAB9508228.1"/>
    <property type="molecule type" value="Genomic_DNA"/>
</dbReference>
<dbReference type="Gene3D" id="1.10.238.10">
    <property type="entry name" value="EF-hand"/>
    <property type="match status" value="2"/>
</dbReference>
<evidence type="ECO:0000256" key="3">
    <source>
        <dbReference type="ARBA" id="ARBA00022527"/>
    </source>
</evidence>
<feature type="binding site" evidence="14">
    <location>
        <position position="57"/>
    </location>
    <ligand>
        <name>ATP</name>
        <dbReference type="ChEBI" id="CHEBI:30616"/>
    </ligand>
</feature>
<evidence type="ECO:0000256" key="14">
    <source>
        <dbReference type="PROSITE-ProRule" id="PRU10141"/>
    </source>
</evidence>
<feature type="domain" description="Protein kinase" evidence="15">
    <location>
        <begin position="28"/>
        <end position="285"/>
    </location>
</feature>
<dbReference type="InterPro" id="IPR000719">
    <property type="entry name" value="Prot_kinase_dom"/>
</dbReference>
<gene>
    <name evidence="17" type="ORF">SEMRO_338_G120890.1</name>
</gene>
<dbReference type="Pfam" id="PF13499">
    <property type="entry name" value="EF-hand_7"/>
    <property type="match status" value="1"/>
</dbReference>
<dbReference type="Gene3D" id="1.10.510.10">
    <property type="entry name" value="Transferase(Phosphotransferase) domain 1"/>
    <property type="match status" value="1"/>
</dbReference>
<dbReference type="Proteomes" id="UP001153069">
    <property type="component" value="Unassembled WGS sequence"/>
</dbReference>
<dbReference type="PANTHER" id="PTHR24349">
    <property type="entry name" value="SERINE/THREONINE-PROTEIN KINASE"/>
    <property type="match status" value="1"/>
</dbReference>
<evidence type="ECO:0000256" key="2">
    <source>
        <dbReference type="ARBA" id="ARBA00012513"/>
    </source>
</evidence>
<reference evidence="17" key="1">
    <citation type="submission" date="2020-06" db="EMBL/GenBank/DDBJ databases">
        <authorList>
            <consortium name="Plant Systems Biology data submission"/>
        </authorList>
    </citation>
    <scope>NUCLEOTIDE SEQUENCE</scope>
    <source>
        <strain evidence="17">D6</strain>
    </source>
</reference>
<evidence type="ECO:0000256" key="9">
    <source>
        <dbReference type="ARBA" id="ARBA00022837"/>
    </source>
</evidence>
<dbReference type="InterPro" id="IPR008271">
    <property type="entry name" value="Ser/Thr_kinase_AS"/>
</dbReference>
<evidence type="ECO:0000256" key="4">
    <source>
        <dbReference type="ARBA" id="ARBA00022679"/>
    </source>
</evidence>
<dbReference type="Gene3D" id="3.30.200.20">
    <property type="entry name" value="Phosphorylase Kinase, domain 1"/>
    <property type="match status" value="1"/>
</dbReference>
<evidence type="ECO:0000256" key="1">
    <source>
        <dbReference type="ARBA" id="ARBA00001946"/>
    </source>
</evidence>
<comment type="cofactor">
    <cofactor evidence="1">
        <name>Mg(2+)</name>
        <dbReference type="ChEBI" id="CHEBI:18420"/>
    </cofactor>
</comment>
<protein>
    <recommendedName>
        <fullName evidence="2">non-specific serine/threonine protein kinase</fullName>
        <ecNumber evidence="2">2.7.11.1</ecNumber>
    </recommendedName>
</protein>
<evidence type="ECO:0000256" key="10">
    <source>
        <dbReference type="ARBA" id="ARBA00022840"/>
    </source>
</evidence>
<dbReference type="SMART" id="SM00054">
    <property type="entry name" value="EFh"/>
    <property type="match status" value="3"/>
</dbReference>
<keyword evidence="18" id="KW-1185">Reference proteome</keyword>
<comment type="similarity">
    <text evidence="11">Belongs to the protein kinase superfamily. Ser/Thr protein kinase family. CDPK subfamily.</text>
</comment>
<keyword evidence="7 14" id="KW-0547">Nucleotide-binding</keyword>
<proteinExistence type="inferred from homology"/>
<comment type="caution">
    <text evidence="17">The sequence shown here is derived from an EMBL/GenBank/DDBJ whole genome shotgun (WGS) entry which is preliminary data.</text>
</comment>
<evidence type="ECO:0000256" key="5">
    <source>
        <dbReference type="ARBA" id="ARBA00022723"/>
    </source>
</evidence>
<dbReference type="SUPFAM" id="SSF56112">
    <property type="entry name" value="Protein kinase-like (PK-like)"/>
    <property type="match status" value="1"/>
</dbReference>
<dbReference type="InterPro" id="IPR017441">
    <property type="entry name" value="Protein_kinase_ATP_BS"/>
</dbReference>
<dbReference type="PROSITE" id="PS00107">
    <property type="entry name" value="PROTEIN_KINASE_ATP"/>
    <property type="match status" value="1"/>
</dbReference>
<evidence type="ECO:0000256" key="7">
    <source>
        <dbReference type="ARBA" id="ARBA00022741"/>
    </source>
</evidence>
<dbReference type="InterPro" id="IPR011009">
    <property type="entry name" value="Kinase-like_dom_sf"/>
</dbReference>
<keyword evidence="10 14" id="KW-0067">ATP-binding</keyword>
<dbReference type="FunFam" id="3.30.200.20:FF:000315">
    <property type="entry name" value="Calcium-dependent protein kinase 3"/>
    <property type="match status" value="1"/>
</dbReference>
<keyword evidence="5" id="KW-0479">Metal-binding</keyword>
<dbReference type="Pfam" id="PF00069">
    <property type="entry name" value="Pkinase"/>
    <property type="match status" value="1"/>
</dbReference>
<evidence type="ECO:0000256" key="11">
    <source>
        <dbReference type="ARBA" id="ARBA00024334"/>
    </source>
</evidence>
<dbReference type="InterPro" id="IPR050205">
    <property type="entry name" value="CDPK_Ser/Thr_kinases"/>
</dbReference>
<feature type="domain" description="EF-hand" evidence="16">
    <location>
        <begin position="412"/>
        <end position="447"/>
    </location>
</feature>
<dbReference type="PROSITE" id="PS50011">
    <property type="entry name" value="PROTEIN_KINASE_DOM"/>
    <property type="match status" value="1"/>
</dbReference>
<comment type="catalytic activity">
    <reaction evidence="13">
        <text>L-seryl-[protein] + ATP = O-phospho-L-seryl-[protein] + ADP + H(+)</text>
        <dbReference type="Rhea" id="RHEA:17989"/>
        <dbReference type="Rhea" id="RHEA-COMP:9863"/>
        <dbReference type="Rhea" id="RHEA-COMP:11604"/>
        <dbReference type="ChEBI" id="CHEBI:15378"/>
        <dbReference type="ChEBI" id="CHEBI:29999"/>
        <dbReference type="ChEBI" id="CHEBI:30616"/>
        <dbReference type="ChEBI" id="CHEBI:83421"/>
        <dbReference type="ChEBI" id="CHEBI:456216"/>
        <dbReference type="EC" id="2.7.11.1"/>
    </reaction>
</comment>
<dbReference type="CDD" id="cd05117">
    <property type="entry name" value="STKc_CAMK"/>
    <property type="match status" value="1"/>
</dbReference>
<keyword evidence="6" id="KW-0677">Repeat</keyword>
<dbReference type="SMART" id="SM00220">
    <property type="entry name" value="S_TKc"/>
    <property type="match status" value="1"/>
</dbReference>
<keyword evidence="3" id="KW-0723">Serine/threonine-protein kinase</keyword>
<dbReference type="SUPFAM" id="SSF47473">
    <property type="entry name" value="EF-hand"/>
    <property type="match status" value="1"/>
</dbReference>
<comment type="catalytic activity">
    <reaction evidence="12">
        <text>L-threonyl-[protein] + ATP = O-phospho-L-threonyl-[protein] + ADP + H(+)</text>
        <dbReference type="Rhea" id="RHEA:46608"/>
        <dbReference type="Rhea" id="RHEA-COMP:11060"/>
        <dbReference type="Rhea" id="RHEA-COMP:11605"/>
        <dbReference type="ChEBI" id="CHEBI:15378"/>
        <dbReference type="ChEBI" id="CHEBI:30013"/>
        <dbReference type="ChEBI" id="CHEBI:30616"/>
        <dbReference type="ChEBI" id="CHEBI:61977"/>
        <dbReference type="ChEBI" id="CHEBI:456216"/>
        <dbReference type="EC" id="2.7.11.1"/>
    </reaction>
</comment>
<evidence type="ECO:0000259" key="16">
    <source>
        <dbReference type="PROSITE" id="PS50222"/>
    </source>
</evidence>
<evidence type="ECO:0000256" key="12">
    <source>
        <dbReference type="ARBA" id="ARBA00047899"/>
    </source>
</evidence>
<keyword evidence="8 17" id="KW-0418">Kinase</keyword>
<dbReference type="AlphaFoldDB" id="A0A9N8HF92"/>
<evidence type="ECO:0000256" key="8">
    <source>
        <dbReference type="ARBA" id="ARBA00022777"/>
    </source>
</evidence>
<organism evidence="17 18">
    <name type="scientific">Seminavis robusta</name>
    <dbReference type="NCBI Taxonomy" id="568900"/>
    <lineage>
        <taxon>Eukaryota</taxon>
        <taxon>Sar</taxon>
        <taxon>Stramenopiles</taxon>
        <taxon>Ochrophyta</taxon>
        <taxon>Bacillariophyta</taxon>
        <taxon>Bacillariophyceae</taxon>
        <taxon>Bacillariophycidae</taxon>
        <taxon>Naviculales</taxon>
        <taxon>Naviculaceae</taxon>
        <taxon>Seminavis</taxon>
    </lineage>
</organism>
<feature type="domain" description="EF-hand" evidence="16">
    <location>
        <begin position="336"/>
        <end position="371"/>
    </location>
</feature>
<dbReference type="PROSITE" id="PS50222">
    <property type="entry name" value="EF_HAND_2"/>
    <property type="match status" value="2"/>
</dbReference>
<dbReference type="FunFam" id="1.10.510.10:FF:000571">
    <property type="entry name" value="Maternal embryonic leucine zipper kinase"/>
    <property type="match status" value="1"/>
</dbReference>
<dbReference type="EC" id="2.7.11.1" evidence="2"/>
<evidence type="ECO:0000313" key="18">
    <source>
        <dbReference type="Proteomes" id="UP001153069"/>
    </source>
</evidence>
<evidence type="ECO:0000256" key="6">
    <source>
        <dbReference type="ARBA" id="ARBA00022737"/>
    </source>
</evidence>
<dbReference type="GO" id="GO:0005524">
    <property type="term" value="F:ATP binding"/>
    <property type="evidence" value="ECO:0007669"/>
    <property type="project" value="UniProtKB-UniRule"/>
</dbReference>
<evidence type="ECO:0000259" key="15">
    <source>
        <dbReference type="PROSITE" id="PS50011"/>
    </source>
</evidence>
<evidence type="ECO:0000313" key="17">
    <source>
        <dbReference type="EMBL" id="CAB9508228.1"/>
    </source>
</evidence>